<protein>
    <submittedName>
        <fullName evidence="10">Cobalt ABC transporter ATP-binding protein</fullName>
    </submittedName>
</protein>
<evidence type="ECO:0000256" key="2">
    <source>
        <dbReference type="ARBA" id="ARBA00005417"/>
    </source>
</evidence>
<dbReference type="Proteomes" id="UP000018296">
    <property type="component" value="Unassembled WGS sequence"/>
</dbReference>
<dbReference type="SMART" id="SM00382">
    <property type="entry name" value="AAA"/>
    <property type="match status" value="1"/>
</dbReference>
<dbReference type="GO" id="GO:0015087">
    <property type="term" value="F:cobalt ion transmembrane transporter activity"/>
    <property type="evidence" value="ECO:0007669"/>
    <property type="project" value="UniProtKB-ARBA"/>
</dbReference>
<dbReference type="PROSITE" id="PS00211">
    <property type="entry name" value="ABC_TRANSPORTER_1"/>
    <property type="match status" value="1"/>
</dbReference>
<dbReference type="PANTHER" id="PTHR43553">
    <property type="entry name" value="HEAVY METAL TRANSPORTER"/>
    <property type="match status" value="1"/>
</dbReference>
<dbReference type="Gene3D" id="3.40.50.300">
    <property type="entry name" value="P-loop containing nucleotide triphosphate hydrolases"/>
    <property type="match status" value="1"/>
</dbReference>
<evidence type="ECO:0000256" key="7">
    <source>
        <dbReference type="ARBA" id="ARBA00022967"/>
    </source>
</evidence>
<evidence type="ECO:0000313" key="11">
    <source>
        <dbReference type="Proteomes" id="UP000018296"/>
    </source>
</evidence>
<gene>
    <name evidence="10" type="ORF">P343_16425</name>
</gene>
<dbReference type="InterPro" id="IPR003439">
    <property type="entry name" value="ABC_transporter-like_ATP-bd"/>
</dbReference>
<reference evidence="10 11" key="1">
    <citation type="journal article" date="2013" name="Genome Announc.">
        <title>Genome Sequence of Sporolactobacillus laevolacticus DSM442, an Efficient Polymer-Grade D-Lactate Producer from Agricultural Waste Cottonseed as a Nitrogen Source.</title>
        <authorList>
            <person name="Wang H."/>
            <person name="Wang L."/>
            <person name="Ju J."/>
            <person name="Yu B."/>
            <person name="Ma Y."/>
        </authorList>
    </citation>
    <scope>NUCLEOTIDE SEQUENCE [LARGE SCALE GENOMIC DNA]</scope>
    <source>
        <strain evidence="10 11">DSM 442</strain>
    </source>
</reference>
<dbReference type="InterPro" id="IPR017871">
    <property type="entry name" value="ABC_transporter-like_CS"/>
</dbReference>
<dbReference type="InterPro" id="IPR027417">
    <property type="entry name" value="P-loop_NTPase"/>
</dbReference>
<name>V6IUB2_9BACL</name>
<keyword evidence="11" id="KW-1185">Reference proteome</keyword>
<dbReference type="OrthoDB" id="9784332at2"/>
<comment type="caution">
    <text evidence="10">The sequence shown here is derived from an EMBL/GenBank/DDBJ whole genome shotgun (WGS) entry which is preliminary data.</text>
</comment>
<dbReference type="InterPro" id="IPR050095">
    <property type="entry name" value="ECF_ABC_transporter_ATP-bd"/>
</dbReference>
<evidence type="ECO:0000256" key="3">
    <source>
        <dbReference type="ARBA" id="ARBA00022448"/>
    </source>
</evidence>
<evidence type="ECO:0000256" key="8">
    <source>
        <dbReference type="ARBA" id="ARBA00023136"/>
    </source>
</evidence>
<dbReference type="EMBL" id="AWTC01000021">
    <property type="protein sequence ID" value="EST10515.1"/>
    <property type="molecule type" value="Genomic_DNA"/>
</dbReference>
<dbReference type="FunFam" id="3.40.50.300:FF:000224">
    <property type="entry name" value="Energy-coupling factor transporter ATP-binding protein EcfA"/>
    <property type="match status" value="1"/>
</dbReference>
<dbReference type="SUPFAM" id="SSF52540">
    <property type="entry name" value="P-loop containing nucleoside triphosphate hydrolases"/>
    <property type="match status" value="1"/>
</dbReference>
<dbReference type="CDD" id="cd03225">
    <property type="entry name" value="ABC_cobalt_CbiO_domain1"/>
    <property type="match status" value="1"/>
</dbReference>
<sequence length="282" mass="31160">MSKIIVKSLKYKYPLTEALALNGLTFQIERGEFIGIIGRNGAGKSTLCAALSGLVPHFFKGAYGGSILIDGINVKESKLSDIARKVGIVFQNPFTQMTGAKDSVTEELAFGMENLAIPKTEMVRRIDDALRLLEIENLRDKNPFELSGGQMQRVAIASILVMLPEVIVLDEPTSQLDPQGTEEVFKAIKRLSNQGMTIIMVEHKTEKIAEYADRVMLLDQGQIVAFDPPAKLFSLSNLEERGVRPPVFTRVAKGLDIHDQVGLYPVTLESTVNEVQKVYESH</sequence>
<dbReference type="PROSITE" id="PS50893">
    <property type="entry name" value="ABC_TRANSPORTER_2"/>
    <property type="match status" value="1"/>
</dbReference>
<keyword evidence="6 10" id="KW-0067">ATP-binding</keyword>
<comment type="subcellular location">
    <subcellularLocation>
        <location evidence="1">Cell membrane</location>
        <topology evidence="1">Peripheral membrane protein</topology>
    </subcellularLocation>
</comment>
<dbReference type="PATRIC" id="fig|1395513.3.peg.3329"/>
<evidence type="ECO:0000256" key="4">
    <source>
        <dbReference type="ARBA" id="ARBA00022475"/>
    </source>
</evidence>
<keyword evidence="3" id="KW-0813">Transport</keyword>
<dbReference type="Pfam" id="PF00005">
    <property type="entry name" value="ABC_tran"/>
    <property type="match status" value="1"/>
</dbReference>
<dbReference type="eggNOG" id="COG1122">
    <property type="taxonomic scope" value="Bacteria"/>
</dbReference>
<keyword evidence="5" id="KW-0547">Nucleotide-binding</keyword>
<evidence type="ECO:0000259" key="9">
    <source>
        <dbReference type="PROSITE" id="PS50893"/>
    </source>
</evidence>
<evidence type="ECO:0000256" key="6">
    <source>
        <dbReference type="ARBA" id="ARBA00022840"/>
    </source>
</evidence>
<evidence type="ECO:0000256" key="5">
    <source>
        <dbReference type="ARBA" id="ARBA00022741"/>
    </source>
</evidence>
<dbReference type="GO" id="GO:0042626">
    <property type="term" value="F:ATPase-coupled transmembrane transporter activity"/>
    <property type="evidence" value="ECO:0007669"/>
    <property type="project" value="TreeGrafter"/>
</dbReference>
<dbReference type="STRING" id="1395513.P343_16425"/>
<dbReference type="GO" id="GO:0005524">
    <property type="term" value="F:ATP binding"/>
    <property type="evidence" value="ECO:0007669"/>
    <property type="project" value="UniProtKB-KW"/>
</dbReference>
<dbReference type="RefSeq" id="WP_023511487.1">
    <property type="nucleotide sequence ID" value="NZ_AWTC01000021.1"/>
</dbReference>
<keyword evidence="4" id="KW-1003">Cell membrane</keyword>
<dbReference type="InterPro" id="IPR003593">
    <property type="entry name" value="AAA+_ATPase"/>
</dbReference>
<dbReference type="GO" id="GO:0043190">
    <property type="term" value="C:ATP-binding cassette (ABC) transporter complex"/>
    <property type="evidence" value="ECO:0007669"/>
    <property type="project" value="TreeGrafter"/>
</dbReference>
<feature type="domain" description="ABC transporter" evidence="9">
    <location>
        <begin position="4"/>
        <end position="245"/>
    </location>
</feature>
<comment type="similarity">
    <text evidence="2">Belongs to the ABC transporter superfamily.</text>
</comment>
<proteinExistence type="inferred from homology"/>
<keyword evidence="8" id="KW-0472">Membrane</keyword>
<dbReference type="AlphaFoldDB" id="V6IUB2"/>
<evidence type="ECO:0000313" key="10">
    <source>
        <dbReference type="EMBL" id="EST10515.1"/>
    </source>
</evidence>
<keyword evidence="7" id="KW-1278">Translocase</keyword>
<dbReference type="GO" id="GO:0016887">
    <property type="term" value="F:ATP hydrolysis activity"/>
    <property type="evidence" value="ECO:0007669"/>
    <property type="project" value="InterPro"/>
</dbReference>
<accession>V6IUB2</accession>
<evidence type="ECO:0000256" key="1">
    <source>
        <dbReference type="ARBA" id="ARBA00004202"/>
    </source>
</evidence>
<organism evidence="10 11">
    <name type="scientific">Sporolactobacillus laevolacticus DSM 442</name>
    <dbReference type="NCBI Taxonomy" id="1395513"/>
    <lineage>
        <taxon>Bacteria</taxon>
        <taxon>Bacillati</taxon>
        <taxon>Bacillota</taxon>
        <taxon>Bacilli</taxon>
        <taxon>Bacillales</taxon>
        <taxon>Sporolactobacillaceae</taxon>
        <taxon>Sporolactobacillus</taxon>
    </lineage>
</organism>
<dbReference type="InterPro" id="IPR015856">
    <property type="entry name" value="ABC_transpr_CbiO/EcfA_su"/>
</dbReference>